<dbReference type="Pfam" id="PF13472">
    <property type="entry name" value="Lipase_GDSL_2"/>
    <property type="match status" value="1"/>
</dbReference>
<dbReference type="InterPro" id="IPR013830">
    <property type="entry name" value="SGNH_hydro"/>
</dbReference>
<evidence type="ECO:0000259" key="2">
    <source>
        <dbReference type="Pfam" id="PF13472"/>
    </source>
</evidence>
<dbReference type="Gene3D" id="3.40.50.1110">
    <property type="entry name" value="SGNH hydrolase"/>
    <property type="match status" value="1"/>
</dbReference>
<dbReference type="SUPFAM" id="SSF52266">
    <property type="entry name" value="SGNH hydrolase"/>
    <property type="match status" value="1"/>
</dbReference>
<dbReference type="PANTHER" id="PTHR43784">
    <property type="entry name" value="GDSL-LIKE LIPASE/ACYLHYDROLASE, PUTATIVE (AFU_ORTHOLOGUE AFUA_2G00820)-RELATED"/>
    <property type="match status" value="1"/>
</dbReference>
<reference evidence="3" key="1">
    <citation type="submission" date="2021-02" db="EMBL/GenBank/DDBJ databases">
        <title>Genome sequence of Rhodospirillales sp. strain TMPK1 isolated from soil.</title>
        <authorList>
            <person name="Nakai R."/>
            <person name="Kusada H."/>
            <person name="Tamaki H."/>
        </authorList>
    </citation>
    <scope>NUCLEOTIDE SEQUENCE</scope>
    <source>
        <strain evidence="3">TMPK1</strain>
    </source>
</reference>
<accession>A0A8S8XHW8</accession>
<proteinExistence type="predicted"/>
<comment type="caution">
    <text evidence="3">The sequence shown here is derived from an EMBL/GenBank/DDBJ whole genome shotgun (WGS) entry which is preliminary data.</text>
</comment>
<dbReference type="Proteomes" id="UP000681075">
    <property type="component" value="Unassembled WGS sequence"/>
</dbReference>
<dbReference type="InterPro" id="IPR036514">
    <property type="entry name" value="SGNH_hydro_sf"/>
</dbReference>
<dbReference type="EMBL" id="BOPV01000001">
    <property type="protein sequence ID" value="GIL41167.1"/>
    <property type="molecule type" value="Genomic_DNA"/>
</dbReference>
<evidence type="ECO:0000313" key="3">
    <source>
        <dbReference type="EMBL" id="GIL41167.1"/>
    </source>
</evidence>
<evidence type="ECO:0000313" key="4">
    <source>
        <dbReference type="Proteomes" id="UP000681075"/>
    </source>
</evidence>
<sequence length="384" mass="41487">MKHLAAILVGCLLSFAAAAEEHWVGSWASAPMRATGDSLPPADLNGATVRQSVRLSLGGTKFRLRLSNLVGTTPLTIAAAQLGDRDVTFGGETQVTIPAGALLVSDPIAMTVPALRDVAITLRLGEVPKEITAHPGSRTVTYVQPAGTTQEWPIERWYFINGIDVVAPASAAAVVAFGDSITDGYGLRPWQPSRWPDFLARRLQANKTTQQVGVLNLGIGGNRLLRDGLGPNALARFDRDVLAQSGARWVILFEAINDFRTRETAHEHGEQPASLAALRGAYLQMARRAQARGMRIYAATILPYGGAQYFTVANDRDRQALNDWIRSSGVFDAVIDLDAALRDPADPSRLAPQFDSGDHLHPNVDGYRRIGDAIDLRLFALGPR</sequence>
<feature type="signal peptide" evidence="1">
    <location>
        <begin position="1"/>
        <end position="19"/>
    </location>
</feature>
<name>A0A8S8XHW8_9PROT</name>
<dbReference type="PANTHER" id="PTHR43784:SF2">
    <property type="entry name" value="GDSL-LIKE LIPASE_ACYLHYDROLASE, PUTATIVE (AFU_ORTHOLOGUE AFUA_2G00820)-RELATED"/>
    <property type="match status" value="1"/>
</dbReference>
<keyword evidence="4" id="KW-1185">Reference proteome</keyword>
<gene>
    <name evidence="3" type="ORF">TMPK1_34040</name>
</gene>
<keyword evidence="1" id="KW-0732">Signal</keyword>
<dbReference type="GO" id="GO:0016788">
    <property type="term" value="F:hydrolase activity, acting on ester bonds"/>
    <property type="evidence" value="ECO:0007669"/>
    <property type="project" value="UniProtKB-ARBA"/>
</dbReference>
<evidence type="ECO:0000256" key="1">
    <source>
        <dbReference type="SAM" id="SignalP"/>
    </source>
</evidence>
<dbReference type="AlphaFoldDB" id="A0A8S8XHW8"/>
<organism evidence="3 4">
    <name type="scientific">Roseiterribacter gracilis</name>
    <dbReference type="NCBI Taxonomy" id="2812848"/>
    <lineage>
        <taxon>Bacteria</taxon>
        <taxon>Pseudomonadati</taxon>
        <taxon>Pseudomonadota</taxon>
        <taxon>Alphaproteobacteria</taxon>
        <taxon>Rhodospirillales</taxon>
        <taxon>Roseiterribacteraceae</taxon>
        <taxon>Roseiterribacter</taxon>
    </lineage>
</organism>
<feature type="domain" description="SGNH hydrolase-type esterase" evidence="2">
    <location>
        <begin position="176"/>
        <end position="369"/>
    </location>
</feature>
<protein>
    <recommendedName>
        <fullName evidence="2">SGNH hydrolase-type esterase domain-containing protein</fullName>
    </recommendedName>
</protein>
<feature type="chain" id="PRO_5035864708" description="SGNH hydrolase-type esterase domain-containing protein" evidence="1">
    <location>
        <begin position="20"/>
        <end position="384"/>
    </location>
</feature>
<dbReference type="CDD" id="cd01830">
    <property type="entry name" value="XynE_like"/>
    <property type="match status" value="1"/>
</dbReference>
<dbReference type="InterPro" id="IPR053140">
    <property type="entry name" value="GDSL_Rv0518-like"/>
</dbReference>
<dbReference type="RefSeq" id="WP_420244542.1">
    <property type="nucleotide sequence ID" value="NZ_BOPV01000001.1"/>
</dbReference>